<dbReference type="PROSITE" id="PS50893">
    <property type="entry name" value="ABC_TRANSPORTER_2"/>
    <property type="match status" value="1"/>
</dbReference>
<evidence type="ECO:0000256" key="1">
    <source>
        <dbReference type="ARBA" id="ARBA00022741"/>
    </source>
</evidence>
<dbReference type="Pfam" id="PF00005">
    <property type="entry name" value="ABC_tran"/>
    <property type="match status" value="1"/>
</dbReference>
<dbReference type="SMART" id="SM00382">
    <property type="entry name" value="AAA"/>
    <property type="match status" value="1"/>
</dbReference>
<dbReference type="EMBL" id="JBHUKQ010000015">
    <property type="protein sequence ID" value="MFD2484897.1"/>
    <property type="molecule type" value="Genomic_DNA"/>
</dbReference>
<evidence type="ECO:0000256" key="2">
    <source>
        <dbReference type="ARBA" id="ARBA00022840"/>
    </source>
</evidence>
<dbReference type="InterPro" id="IPR003593">
    <property type="entry name" value="AAA+_ATPase"/>
</dbReference>
<dbReference type="PROSITE" id="PS00211">
    <property type="entry name" value="ABC_TRANSPORTER_1"/>
    <property type="match status" value="1"/>
</dbReference>
<dbReference type="Proteomes" id="UP001597542">
    <property type="component" value="Unassembled WGS sequence"/>
</dbReference>
<sequence>MDLTLRVERLGFEYGRTPVLREVTLPEVRAAEVTAVIGPNGSGKSTLLRCVAGFHRARGRVRVSGGGEILYLPQDPPPPSSLTVFEAVLVARRVGGSGGGRREHEARVAETLAALDLDGLAGRRLAELSGGQRQMVGLAQAMIRRPGVLLLDEPTSNLDLRNQFRVLRSVRDLARNQPAAVLAVVHDLSLAARIADRIVVLHNGTVHSHGSPAEVLTTAMLSEVYQVDGTVQRAGNGVLTVAIADRI</sequence>
<dbReference type="SUPFAM" id="SSF52540">
    <property type="entry name" value="P-loop containing nucleoside triphosphate hydrolases"/>
    <property type="match status" value="1"/>
</dbReference>
<comment type="caution">
    <text evidence="4">The sequence shown here is derived from an EMBL/GenBank/DDBJ whole genome shotgun (WGS) entry which is preliminary data.</text>
</comment>
<keyword evidence="1" id="KW-0547">Nucleotide-binding</keyword>
<evidence type="ECO:0000313" key="4">
    <source>
        <dbReference type="EMBL" id="MFD2484897.1"/>
    </source>
</evidence>
<dbReference type="PANTHER" id="PTHR42794">
    <property type="entry name" value="HEMIN IMPORT ATP-BINDING PROTEIN HMUV"/>
    <property type="match status" value="1"/>
</dbReference>
<feature type="domain" description="ABC transporter" evidence="3">
    <location>
        <begin position="5"/>
        <end position="228"/>
    </location>
</feature>
<gene>
    <name evidence="4" type="ORF">ACFSUT_31795</name>
</gene>
<reference evidence="5" key="1">
    <citation type="journal article" date="2019" name="Int. J. Syst. Evol. Microbiol.">
        <title>The Global Catalogue of Microorganisms (GCM) 10K type strain sequencing project: providing services to taxonomists for standard genome sequencing and annotation.</title>
        <authorList>
            <consortium name="The Broad Institute Genomics Platform"/>
            <consortium name="The Broad Institute Genome Sequencing Center for Infectious Disease"/>
            <person name="Wu L."/>
            <person name="Ma J."/>
        </authorList>
    </citation>
    <scope>NUCLEOTIDE SEQUENCE [LARGE SCALE GENOMIC DNA]</scope>
    <source>
        <strain evidence="5">CGMCC 4.7638</strain>
    </source>
</reference>
<dbReference type="InterPro" id="IPR003439">
    <property type="entry name" value="ABC_transporter-like_ATP-bd"/>
</dbReference>
<evidence type="ECO:0000259" key="3">
    <source>
        <dbReference type="PROSITE" id="PS50893"/>
    </source>
</evidence>
<dbReference type="CDD" id="cd03214">
    <property type="entry name" value="ABC_Iron-Siderophores_B12_Hemin"/>
    <property type="match status" value="1"/>
</dbReference>
<dbReference type="Gene3D" id="3.40.50.300">
    <property type="entry name" value="P-loop containing nucleotide triphosphate hydrolases"/>
    <property type="match status" value="1"/>
</dbReference>
<protein>
    <submittedName>
        <fullName evidence="4">ABC transporter ATP-binding protein</fullName>
    </submittedName>
</protein>
<dbReference type="InterPro" id="IPR017871">
    <property type="entry name" value="ABC_transporter-like_CS"/>
</dbReference>
<keyword evidence="5" id="KW-1185">Reference proteome</keyword>
<dbReference type="PANTHER" id="PTHR42794:SF2">
    <property type="entry name" value="ABC TRANSPORTER ATP-BINDING PROTEIN"/>
    <property type="match status" value="1"/>
</dbReference>
<evidence type="ECO:0000313" key="5">
    <source>
        <dbReference type="Proteomes" id="UP001597542"/>
    </source>
</evidence>
<dbReference type="GO" id="GO:0005524">
    <property type="term" value="F:ATP binding"/>
    <property type="evidence" value="ECO:0007669"/>
    <property type="project" value="UniProtKB-KW"/>
</dbReference>
<organism evidence="4 5">
    <name type="scientific">Amycolatopsis albidoflavus</name>
    <dbReference type="NCBI Taxonomy" id="102226"/>
    <lineage>
        <taxon>Bacteria</taxon>
        <taxon>Bacillati</taxon>
        <taxon>Actinomycetota</taxon>
        <taxon>Actinomycetes</taxon>
        <taxon>Pseudonocardiales</taxon>
        <taxon>Pseudonocardiaceae</taxon>
        <taxon>Amycolatopsis</taxon>
    </lineage>
</organism>
<name>A0ABW5I8K9_9PSEU</name>
<dbReference type="InterPro" id="IPR027417">
    <property type="entry name" value="P-loop_NTPase"/>
</dbReference>
<proteinExistence type="predicted"/>
<keyword evidence="2 4" id="KW-0067">ATP-binding</keyword>
<accession>A0ABW5I8K9</accession>
<dbReference type="RefSeq" id="WP_344276460.1">
    <property type="nucleotide sequence ID" value="NZ_BAAAHV010000012.1"/>
</dbReference>